<proteinExistence type="inferred from homology"/>
<dbReference type="InterPro" id="IPR023827">
    <property type="entry name" value="Peptidase_S8_Asp-AS"/>
</dbReference>
<dbReference type="InterPro" id="IPR050131">
    <property type="entry name" value="Peptidase_S8_subtilisin-like"/>
</dbReference>
<keyword evidence="4 7" id="KW-0645">Protease</keyword>
<evidence type="ECO:0000259" key="10">
    <source>
        <dbReference type="Pfam" id="PF00082"/>
    </source>
</evidence>
<comment type="subcellular location">
    <subcellularLocation>
        <location evidence="1">Secreted</location>
    </subcellularLocation>
</comment>
<dbReference type="PROSITE" id="PS00138">
    <property type="entry name" value="SUBTILASE_SER"/>
    <property type="match status" value="1"/>
</dbReference>
<dbReference type="InterPro" id="IPR015500">
    <property type="entry name" value="Peptidase_S8_subtilisin-rel"/>
</dbReference>
<dbReference type="SUPFAM" id="SSF52743">
    <property type="entry name" value="Subtilisin-like"/>
    <property type="match status" value="1"/>
</dbReference>
<dbReference type="Gene3D" id="3.40.50.200">
    <property type="entry name" value="Peptidase S8/S53 domain"/>
    <property type="match status" value="1"/>
</dbReference>
<evidence type="ECO:0000313" key="11">
    <source>
        <dbReference type="EMBL" id="KKP77133.1"/>
    </source>
</evidence>
<dbReference type="InterPro" id="IPR034084">
    <property type="entry name" value="Thermitase-like_dom"/>
</dbReference>
<evidence type="ECO:0000256" key="6">
    <source>
        <dbReference type="ARBA" id="ARBA00022825"/>
    </source>
</evidence>
<evidence type="ECO:0000256" key="1">
    <source>
        <dbReference type="ARBA" id="ARBA00004613"/>
    </source>
</evidence>
<dbReference type="PROSITE" id="PS00136">
    <property type="entry name" value="SUBTILASE_ASP"/>
    <property type="match status" value="1"/>
</dbReference>
<organism evidence="11 12">
    <name type="scientific">candidate division WS6 bacterium GW2011_GWF1_35_23</name>
    <dbReference type="NCBI Taxonomy" id="1619097"/>
    <lineage>
        <taxon>Bacteria</taxon>
        <taxon>Candidatus Dojkabacteria</taxon>
    </lineage>
</organism>
<keyword evidence="5 7" id="KW-0378">Hydrolase</keyword>
<evidence type="ECO:0000256" key="5">
    <source>
        <dbReference type="ARBA" id="ARBA00022801"/>
    </source>
</evidence>
<dbReference type="GO" id="GO:0006508">
    <property type="term" value="P:proteolysis"/>
    <property type="evidence" value="ECO:0007669"/>
    <property type="project" value="UniProtKB-KW"/>
</dbReference>
<dbReference type="Pfam" id="PF00082">
    <property type="entry name" value="Peptidase_S8"/>
    <property type="match status" value="1"/>
</dbReference>
<dbReference type="PANTHER" id="PTHR43806">
    <property type="entry name" value="PEPTIDASE S8"/>
    <property type="match status" value="1"/>
</dbReference>
<dbReference type="InterPro" id="IPR022398">
    <property type="entry name" value="Peptidase_S8_His-AS"/>
</dbReference>
<feature type="active site" description="Charge relay system" evidence="7">
    <location>
        <position position="109"/>
    </location>
</feature>
<feature type="active site" description="Charge relay system" evidence="7">
    <location>
        <position position="76"/>
    </location>
</feature>
<protein>
    <submittedName>
        <fullName evidence="11">Subtilisin</fullName>
    </submittedName>
</protein>
<dbReference type="EMBL" id="LBQH01000023">
    <property type="protein sequence ID" value="KKP77133.1"/>
    <property type="molecule type" value="Genomic_DNA"/>
</dbReference>
<dbReference type="InterPro" id="IPR023828">
    <property type="entry name" value="Peptidase_S8_Ser-AS"/>
</dbReference>
<evidence type="ECO:0000313" key="12">
    <source>
        <dbReference type="Proteomes" id="UP000034816"/>
    </source>
</evidence>
<dbReference type="PRINTS" id="PR00723">
    <property type="entry name" value="SUBTILISIN"/>
</dbReference>
<accession>A0A0G0C7G6</accession>
<feature type="active site" description="Charge relay system" evidence="7">
    <location>
        <position position="260"/>
    </location>
</feature>
<evidence type="ECO:0000256" key="3">
    <source>
        <dbReference type="ARBA" id="ARBA00022525"/>
    </source>
</evidence>
<evidence type="ECO:0000256" key="8">
    <source>
        <dbReference type="RuleBase" id="RU003355"/>
    </source>
</evidence>
<feature type="non-terminal residue" evidence="11">
    <location>
        <position position="1"/>
    </location>
</feature>
<dbReference type="Proteomes" id="UP000034816">
    <property type="component" value="Unassembled WGS sequence"/>
</dbReference>
<keyword evidence="3" id="KW-0964">Secreted</keyword>
<dbReference type="GO" id="GO:0004252">
    <property type="term" value="F:serine-type endopeptidase activity"/>
    <property type="evidence" value="ECO:0007669"/>
    <property type="project" value="UniProtKB-UniRule"/>
</dbReference>
<name>A0A0G0C7G6_9BACT</name>
<dbReference type="PROSITE" id="PS51892">
    <property type="entry name" value="SUBTILASE"/>
    <property type="match status" value="1"/>
</dbReference>
<dbReference type="AlphaFoldDB" id="A0A0G0C7G6"/>
<feature type="region of interest" description="Disordered" evidence="9">
    <location>
        <begin position="324"/>
        <end position="343"/>
    </location>
</feature>
<dbReference type="PANTHER" id="PTHR43806:SF11">
    <property type="entry name" value="CEREVISIN-RELATED"/>
    <property type="match status" value="1"/>
</dbReference>
<feature type="domain" description="Peptidase S8/S53" evidence="10">
    <location>
        <begin position="67"/>
        <end position="308"/>
    </location>
</feature>
<comment type="caution">
    <text evidence="11">The sequence shown here is derived from an EMBL/GenBank/DDBJ whole genome shotgun (WGS) entry which is preliminary data.</text>
</comment>
<gene>
    <name evidence="11" type="ORF">UR73_C0023G0001</name>
</gene>
<keyword evidence="6 7" id="KW-0720">Serine protease</keyword>
<dbReference type="GO" id="GO:0005576">
    <property type="term" value="C:extracellular region"/>
    <property type="evidence" value="ECO:0007669"/>
    <property type="project" value="UniProtKB-SubCell"/>
</dbReference>
<evidence type="ECO:0000256" key="9">
    <source>
        <dbReference type="SAM" id="MobiDB-lite"/>
    </source>
</evidence>
<evidence type="ECO:0000256" key="4">
    <source>
        <dbReference type="ARBA" id="ARBA00022670"/>
    </source>
</evidence>
<reference evidence="11 12" key="1">
    <citation type="journal article" date="2015" name="Nature">
        <title>rRNA introns, odd ribosomes, and small enigmatic genomes across a large radiation of phyla.</title>
        <authorList>
            <person name="Brown C.T."/>
            <person name="Hug L.A."/>
            <person name="Thomas B.C."/>
            <person name="Sharon I."/>
            <person name="Castelle C.J."/>
            <person name="Singh A."/>
            <person name="Wilkins M.J."/>
            <person name="Williams K.H."/>
            <person name="Banfield J.F."/>
        </authorList>
    </citation>
    <scope>NUCLEOTIDE SEQUENCE [LARGE SCALE GENOMIC DNA]</scope>
</reference>
<dbReference type="InterPro" id="IPR036852">
    <property type="entry name" value="Peptidase_S8/S53_dom_sf"/>
</dbReference>
<evidence type="ECO:0000256" key="2">
    <source>
        <dbReference type="ARBA" id="ARBA00011073"/>
    </source>
</evidence>
<evidence type="ECO:0000256" key="7">
    <source>
        <dbReference type="PROSITE-ProRule" id="PRU01240"/>
    </source>
</evidence>
<dbReference type="PATRIC" id="fig|1619097.3.peg.229"/>
<comment type="similarity">
    <text evidence="2 7 8">Belongs to the peptidase S8 family.</text>
</comment>
<sequence>YSVTFTTDTPKNGIYVINTTDETNTKTLTEDLNATVETDIPVKMSADKVDWGITRIGADKIWDKSTGSGIKVAVIDTGVDLLHTDLSANISTGYDFVNNDASPMDDNGHGTHVAGIIASVQNGIGVIGAANTAKIMPVKVLNNQGYGYLSDVAKGIYYAADNGARVINLSLGAPSDSLTLKAAVDYAVKKGVVIAAAAGNDSGQTCSYPAAYASVICVVATDSYNKLASFSNIGGELAAPGVYNYSTYPGNLYKYMSGTSMSTPHVAGSVAVVMSLCKDCTSTQVKDILHNTAVDLGVTGKDSIFGYGLVDLVAAVTSLTPVTTVPETTPTPTEEPTTGTTNTGTVVAQNISITEPVTNTSNRYYPTQEGDIIVKFSLEPLSEKSTLQKIVLSLNNEILYTTTSQTDEYTIKKENLDHSQNWVRVTAYFPNSKKSTDSIVLDLTKLKTSGRRQSTSNVLGISTFYDFGLFLLGR</sequence>
<dbReference type="InterPro" id="IPR000209">
    <property type="entry name" value="Peptidase_S8/S53_dom"/>
</dbReference>
<dbReference type="PROSITE" id="PS00137">
    <property type="entry name" value="SUBTILASE_HIS"/>
    <property type="match status" value="1"/>
</dbReference>
<dbReference type="CDD" id="cd07484">
    <property type="entry name" value="Peptidases_S8_Thermitase_like"/>
    <property type="match status" value="1"/>
</dbReference>